<name>A0A5N1J702_9BACT</name>
<evidence type="ECO:0000256" key="1">
    <source>
        <dbReference type="ARBA" id="ARBA00023015"/>
    </source>
</evidence>
<dbReference type="PANTHER" id="PTHR46796:SF12">
    <property type="entry name" value="HTH-TYPE DNA-BINDING TRANSCRIPTIONAL ACTIVATOR EUTR"/>
    <property type="match status" value="1"/>
</dbReference>
<evidence type="ECO:0000256" key="3">
    <source>
        <dbReference type="ARBA" id="ARBA00023159"/>
    </source>
</evidence>
<dbReference type="SUPFAM" id="SSF46689">
    <property type="entry name" value="Homeodomain-like"/>
    <property type="match status" value="2"/>
</dbReference>
<dbReference type="AlphaFoldDB" id="A0A5N1J702"/>
<dbReference type="PRINTS" id="PR00032">
    <property type="entry name" value="HTHARAC"/>
</dbReference>
<keyword evidence="1" id="KW-0805">Transcription regulation</keyword>
<protein>
    <submittedName>
        <fullName evidence="6">AraC family transcriptional regulator</fullName>
    </submittedName>
</protein>
<dbReference type="GO" id="GO:0043565">
    <property type="term" value="F:sequence-specific DNA binding"/>
    <property type="evidence" value="ECO:0007669"/>
    <property type="project" value="InterPro"/>
</dbReference>
<dbReference type="GO" id="GO:0003700">
    <property type="term" value="F:DNA-binding transcription factor activity"/>
    <property type="evidence" value="ECO:0007669"/>
    <property type="project" value="InterPro"/>
</dbReference>
<dbReference type="Pfam" id="PF02311">
    <property type="entry name" value="AraC_binding"/>
    <property type="match status" value="1"/>
</dbReference>
<keyword evidence="3" id="KW-0010">Activator</keyword>
<dbReference type="SMART" id="SM00342">
    <property type="entry name" value="HTH_ARAC"/>
    <property type="match status" value="1"/>
</dbReference>
<dbReference type="EMBL" id="VTWT01000001">
    <property type="protein sequence ID" value="KAA9345742.1"/>
    <property type="molecule type" value="Genomic_DNA"/>
</dbReference>
<feature type="domain" description="HTH araC/xylS-type" evidence="5">
    <location>
        <begin position="203"/>
        <end position="301"/>
    </location>
</feature>
<dbReference type="Pfam" id="PF12833">
    <property type="entry name" value="HTH_18"/>
    <property type="match status" value="1"/>
</dbReference>
<dbReference type="InterPro" id="IPR009057">
    <property type="entry name" value="Homeodomain-like_sf"/>
</dbReference>
<dbReference type="InterPro" id="IPR020449">
    <property type="entry name" value="Tscrpt_reg_AraC-type_HTH"/>
</dbReference>
<dbReference type="Gene3D" id="1.10.10.60">
    <property type="entry name" value="Homeodomain-like"/>
    <property type="match status" value="2"/>
</dbReference>
<dbReference type="PANTHER" id="PTHR46796">
    <property type="entry name" value="HTH-TYPE TRANSCRIPTIONAL ACTIVATOR RHAS-RELATED"/>
    <property type="match status" value="1"/>
</dbReference>
<organism evidence="6 7">
    <name type="scientific">Adhaeribacter soli</name>
    <dbReference type="NCBI Taxonomy" id="2607655"/>
    <lineage>
        <taxon>Bacteria</taxon>
        <taxon>Pseudomonadati</taxon>
        <taxon>Bacteroidota</taxon>
        <taxon>Cytophagia</taxon>
        <taxon>Cytophagales</taxon>
        <taxon>Hymenobacteraceae</taxon>
        <taxon>Adhaeribacter</taxon>
    </lineage>
</organism>
<keyword evidence="2" id="KW-0238">DNA-binding</keyword>
<gene>
    <name evidence="6" type="ORF">F0P94_01255</name>
</gene>
<keyword evidence="4" id="KW-0804">Transcription</keyword>
<evidence type="ECO:0000313" key="6">
    <source>
        <dbReference type="EMBL" id="KAA9345742.1"/>
    </source>
</evidence>
<dbReference type="InterPro" id="IPR018062">
    <property type="entry name" value="HTH_AraC-typ_CS"/>
</dbReference>
<dbReference type="PROSITE" id="PS00041">
    <property type="entry name" value="HTH_ARAC_FAMILY_1"/>
    <property type="match status" value="1"/>
</dbReference>
<sequence length="304" mass="34417">MLVPPSPLYSRMIEGKSSVALPVNSSHINHSTNTVFQRQNIHQGYCLKYVWSGQENYRINGSQHAVKTGQFLVVEHGSACGVEIKADKPVEGFCLYLNTELVRDVWTTLHRKPDHLPEGKDLIALPAFYQSVFQTGHHVLGEKIAQIAGYIKAGKLPAENLTEEIFYELASGLCGLQNEKLQQLSNIPARKKATREELYRRLLLVRDYVHDNAAAELTLAELAHLASLSEFHFLRTFKAVFGESPYRYLLRLRLQQAREQLLSNNLSVSEVAFHCGFKEVQAFSKIFRKMYGVSPSAFRQKLAI</sequence>
<dbReference type="InterPro" id="IPR003313">
    <property type="entry name" value="AraC-bd"/>
</dbReference>
<dbReference type="InterPro" id="IPR037923">
    <property type="entry name" value="HTH-like"/>
</dbReference>
<dbReference type="InterPro" id="IPR050204">
    <property type="entry name" value="AraC_XylS_family_regulators"/>
</dbReference>
<evidence type="ECO:0000256" key="4">
    <source>
        <dbReference type="ARBA" id="ARBA00023163"/>
    </source>
</evidence>
<dbReference type="Proteomes" id="UP000326570">
    <property type="component" value="Unassembled WGS sequence"/>
</dbReference>
<keyword evidence="7" id="KW-1185">Reference proteome</keyword>
<comment type="caution">
    <text evidence="6">The sequence shown here is derived from an EMBL/GenBank/DDBJ whole genome shotgun (WGS) entry which is preliminary data.</text>
</comment>
<reference evidence="6 7" key="1">
    <citation type="submission" date="2019-09" db="EMBL/GenBank/DDBJ databases">
        <title>Genome sequence of Adhaeribacter sp. M2.</title>
        <authorList>
            <person name="Srinivasan S."/>
        </authorList>
    </citation>
    <scope>NUCLEOTIDE SEQUENCE [LARGE SCALE GENOMIC DNA]</scope>
    <source>
        <strain evidence="6 7">M2</strain>
    </source>
</reference>
<proteinExistence type="predicted"/>
<dbReference type="SUPFAM" id="SSF51215">
    <property type="entry name" value="Regulatory protein AraC"/>
    <property type="match status" value="1"/>
</dbReference>
<accession>A0A5N1J702</accession>
<evidence type="ECO:0000259" key="5">
    <source>
        <dbReference type="PROSITE" id="PS01124"/>
    </source>
</evidence>
<evidence type="ECO:0000313" key="7">
    <source>
        <dbReference type="Proteomes" id="UP000326570"/>
    </source>
</evidence>
<dbReference type="PROSITE" id="PS01124">
    <property type="entry name" value="HTH_ARAC_FAMILY_2"/>
    <property type="match status" value="1"/>
</dbReference>
<evidence type="ECO:0000256" key="2">
    <source>
        <dbReference type="ARBA" id="ARBA00023125"/>
    </source>
</evidence>
<dbReference type="RefSeq" id="WP_150901885.1">
    <property type="nucleotide sequence ID" value="NZ_VTWT01000001.1"/>
</dbReference>
<dbReference type="InterPro" id="IPR018060">
    <property type="entry name" value="HTH_AraC"/>
</dbReference>